<dbReference type="GO" id="GO:0046872">
    <property type="term" value="F:metal ion binding"/>
    <property type="evidence" value="ECO:0007669"/>
    <property type="project" value="UniProtKB-KW"/>
</dbReference>
<keyword evidence="11" id="KW-0479">Metal-binding</keyword>
<reference evidence="13 14" key="1">
    <citation type="submission" date="2015-05" db="EMBL/GenBank/DDBJ databases">
        <title>Draft genome sequence of Lampropedia sp. CT6, isolated from the microbial mat of a hot water spring, located at Manikaran, India.</title>
        <authorList>
            <person name="Tripathi C."/>
            <person name="Rani P."/>
            <person name="Mahato N.K."/>
            <person name="Lal R."/>
        </authorList>
    </citation>
    <scope>NUCLEOTIDE SEQUENCE [LARGE SCALE GENOMIC DNA]</scope>
    <source>
        <strain evidence="13 14">CT6</strain>
    </source>
</reference>
<evidence type="ECO:0000256" key="1">
    <source>
        <dbReference type="ARBA" id="ARBA00001954"/>
    </source>
</evidence>
<dbReference type="PRINTS" id="PR00682">
    <property type="entry name" value="IPNSYNTHASE"/>
</dbReference>
<accession>A0A0U1Q0X3</accession>
<protein>
    <recommendedName>
        <fullName evidence="5">2-oxoglutarate-dependent ethylene/succinate-forming enzyme</fullName>
        <ecNumber evidence="4">1.13.12.19</ecNumber>
        <ecNumber evidence="3">1.14.20.7</ecNumber>
    </recommendedName>
    <alternativeName>
        <fullName evidence="7">2-oxoglutarate dioxygenase (ethylene-forming)</fullName>
    </alternativeName>
    <alternativeName>
        <fullName evidence="8">2-oxoglutarate/L-arginine monooxygenase/decarboxylase (succinate-forming)</fullName>
    </alternativeName>
</protein>
<organism evidence="13 14">
    <name type="scientific">Lampropedia cohaerens</name>
    <dbReference type="NCBI Taxonomy" id="1610491"/>
    <lineage>
        <taxon>Bacteria</taxon>
        <taxon>Pseudomonadati</taxon>
        <taxon>Pseudomonadota</taxon>
        <taxon>Betaproteobacteria</taxon>
        <taxon>Burkholderiales</taxon>
        <taxon>Comamonadaceae</taxon>
        <taxon>Lampropedia</taxon>
    </lineage>
</organism>
<dbReference type="Gene3D" id="2.60.120.330">
    <property type="entry name" value="B-lactam Antibiotic, Isopenicillin N Synthase, Chain"/>
    <property type="match status" value="1"/>
</dbReference>
<keyword evidence="11" id="KW-0408">Iron</keyword>
<comment type="similarity">
    <text evidence="11">Belongs to the iron/ascorbate-dependent oxidoreductase family.</text>
</comment>
<evidence type="ECO:0000313" key="13">
    <source>
        <dbReference type="EMBL" id="KKW68402.1"/>
    </source>
</evidence>
<keyword evidence="14" id="KW-1185">Reference proteome</keyword>
<comment type="catalytic activity">
    <reaction evidence="9">
        <text>2-oxoglutarate + O2 + 2 H(+) = ethene + 3 CO2 + H2O</text>
        <dbReference type="Rhea" id="RHEA:31523"/>
        <dbReference type="ChEBI" id="CHEBI:15377"/>
        <dbReference type="ChEBI" id="CHEBI:15378"/>
        <dbReference type="ChEBI" id="CHEBI:15379"/>
        <dbReference type="ChEBI" id="CHEBI:16526"/>
        <dbReference type="ChEBI" id="CHEBI:16810"/>
        <dbReference type="ChEBI" id="CHEBI:18153"/>
        <dbReference type="EC" id="1.13.12.19"/>
    </reaction>
</comment>
<dbReference type="PATRIC" id="fig|1610491.3.peg.982"/>
<dbReference type="AlphaFoldDB" id="A0A0U1Q0X3"/>
<dbReference type="RefSeq" id="WP_046741168.1">
    <property type="nucleotide sequence ID" value="NZ_LBNQ01000019.1"/>
</dbReference>
<evidence type="ECO:0000256" key="6">
    <source>
        <dbReference type="ARBA" id="ARBA00022666"/>
    </source>
</evidence>
<dbReference type="InterPro" id="IPR005123">
    <property type="entry name" value="Oxoglu/Fe-dep_dioxygenase_dom"/>
</dbReference>
<evidence type="ECO:0000256" key="10">
    <source>
        <dbReference type="ARBA" id="ARBA00049359"/>
    </source>
</evidence>
<evidence type="ECO:0000313" key="14">
    <source>
        <dbReference type="Proteomes" id="UP000050580"/>
    </source>
</evidence>
<evidence type="ECO:0000256" key="5">
    <source>
        <dbReference type="ARBA" id="ARBA00019045"/>
    </source>
</evidence>
<dbReference type="PROSITE" id="PS51471">
    <property type="entry name" value="FE2OG_OXY"/>
    <property type="match status" value="1"/>
</dbReference>
<dbReference type="EC" id="1.14.20.7" evidence="3"/>
<dbReference type="GO" id="GO:0102276">
    <property type="term" value="F:2-oxoglutarate oxygenase/decarboxylase (ethylene-forming) activity"/>
    <property type="evidence" value="ECO:0007669"/>
    <property type="project" value="UniProtKB-EC"/>
</dbReference>
<comment type="caution">
    <text evidence="13">The sequence shown here is derived from an EMBL/GenBank/DDBJ whole genome shotgun (WGS) entry which is preliminary data.</text>
</comment>
<evidence type="ECO:0000256" key="8">
    <source>
        <dbReference type="ARBA" id="ARBA00031282"/>
    </source>
</evidence>
<dbReference type="Proteomes" id="UP000050580">
    <property type="component" value="Unassembled WGS sequence"/>
</dbReference>
<evidence type="ECO:0000256" key="11">
    <source>
        <dbReference type="RuleBase" id="RU003682"/>
    </source>
</evidence>
<sequence length="329" mass="37186">MTITTAPLAELAKEARMGGEGTESTRREVRRIDLSDFAARKREIAEQLWSAARDIGFFQVVNHGIAQSQIDGAFAAAERFFALPDDVKAQWPLRRNAGWESKAQVRPSTRTPDQKESYQITVPRMQGLWPSEQELPGFKQEVLAFERECWSLGMQILSCFAWKLGFAEDFFDKAHDPASPGYQSTLRMLHYFGVDEGSLQGQPGIWRAGAHTDYDSLTLLFQKKGQGGLQVLPGKEMESQEWTSVEPDEGVITCNIGDMLMRWSDDVLPSNFHRVRCPRPGEYMGPRYSLAFFCQANEEAIIEGPLKKYPPISGGDYLRERITANFAKY</sequence>
<gene>
    <name evidence="13" type="ORF">AAV94_04605</name>
</gene>
<dbReference type="Pfam" id="PF14226">
    <property type="entry name" value="DIOX_N"/>
    <property type="match status" value="1"/>
</dbReference>
<keyword evidence="11" id="KW-0560">Oxidoreductase</keyword>
<keyword evidence="6" id="KW-0266">Ethylene biosynthesis</keyword>
<proteinExistence type="inferred from homology"/>
<comment type="catalytic activity">
    <reaction evidence="10">
        <text>L-arginine + 2-oxoglutarate + O2 = guanidine + L-glutamate 5-semialdehyde + succinate + CO2</text>
        <dbReference type="Rhea" id="RHEA:31535"/>
        <dbReference type="ChEBI" id="CHEBI:15379"/>
        <dbReference type="ChEBI" id="CHEBI:16526"/>
        <dbReference type="ChEBI" id="CHEBI:16810"/>
        <dbReference type="ChEBI" id="CHEBI:30031"/>
        <dbReference type="ChEBI" id="CHEBI:30087"/>
        <dbReference type="ChEBI" id="CHEBI:32682"/>
        <dbReference type="ChEBI" id="CHEBI:58066"/>
        <dbReference type="EC" id="1.14.20.7"/>
    </reaction>
</comment>
<dbReference type="InterPro" id="IPR027443">
    <property type="entry name" value="IPNS-like_sf"/>
</dbReference>
<comment type="pathway">
    <text evidence="2">Alkene biosynthesis; ethylene biosynthesis via 2-oxoglutarate.</text>
</comment>
<evidence type="ECO:0000256" key="9">
    <source>
        <dbReference type="ARBA" id="ARBA00047725"/>
    </source>
</evidence>
<dbReference type="InterPro" id="IPR026992">
    <property type="entry name" value="DIOX_N"/>
</dbReference>
<evidence type="ECO:0000256" key="2">
    <source>
        <dbReference type="ARBA" id="ARBA00004767"/>
    </source>
</evidence>
<dbReference type="STRING" id="1610491.AAV94_04605"/>
<dbReference type="Pfam" id="PF03171">
    <property type="entry name" value="2OG-FeII_Oxy"/>
    <property type="match status" value="1"/>
</dbReference>
<name>A0A0U1Q0X3_9BURK</name>
<feature type="domain" description="Fe2OG dioxygenase" evidence="12">
    <location>
        <begin position="181"/>
        <end position="296"/>
    </location>
</feature>
<evidence type="ECO:0000256" key="7">
    <source>
        <dbReference type="ARBA" id="ARBA00031011"/>
    </source>
</evidence>
<dbReference type="PANTHER" id="PTHR47990">
    <property type="entry name" value="2-OXOGLUTARATE (2OG) AND FE(II)-DEPENDENT OXYGENASE SUPERFAMILY PROTEIN-RELATED"/>
    <property type="match status" value="1"/>
</dbReference>
<dbReference type="InterPro" id="IPR044861">
    <property type="entry name" value="IPNS-like_FE2OG_OXY"/>
</dbReference>
<comment type="cofactor">
    <cofactor evidence="1">
        <name>Fe(2+)</name>
        <dbReference type="ChEBI" id="CHEBI:29033"/>
    </cofactor>
</comment>
<evidence type="ECO:0000256" key="4">
    <source>
        <dbReference type="ARBA" id="ARBA00012531"/>
    </source>
</evidence>
<dbReference type="OrthoDB" id="21825at2"/>
<dbReference type="EC" id="1.13.12.19" evidence="4"/>
<evidence type="ECO:0000256" key="3">
    <source>
        <dbReference type="ARBA" id="ARBA00012293"/>
    </source>
</evidence>
<dbReference type="InterPro" id="IPR050231">
    <property type="entry name" value="Iron_ascorbate_oxido_reductase"/>
</dbReference>
<dbReference type="SUPFAM" id="SSF51197">
    <property type="entry name" value="Clavaminate synthase-like"/>
    <property type="match status" value="1"/>
</dbReference>
<evidence type="ECO:0000259" key="12">
    <source>
        <dbReference type="PROSITE" id="PS51471"/>
    </source>
</evidence>
<dbReference type="GO" id="GO:0009693">
    <property type="term" value="P:ethylene biosynthetic process"/>
    <property type="evidence" value="ECO:0007669"/>
    <property type="project" value="UniProtKB-KW"/>
</dbReference>
<dbReference type="EMBL" id="LBNQ01000019">
    <property type="protein sequence ID" value="KKW68402.1"/>
    <property type="molecule type" value="Genomic_DNA"/>
</dbReference>